<gene>
    <name evidence="1" type="ORF">MSPICULIGERA_LOCUS466</name>
</gene>
<organism evidence="1 2">
    <name type="scientific">Mesorhabditis spiculigera</name>
    <dbReference type="NCBI Taxonomy" id="96644"/>
    <lineage>
        <taxon>Eukaryota</taxon>
        <taxon>Metazoa</taxon>
        <taxon>Ecdysozoa</taxon>
        <taxon>Nematoda</taxon>
        <taxon>Chromadorea</taxon>
        <taxon>Rhabditida</taxon>
        <taxon>Rhabditina</taxon>
        <taxon>Rhabditomorpha</taxon>
        <taxon>Rhabditoidea</taxon>
        <taxon>Rhabditidae</taxon>
        <taxon>Mesorhabditinae</taxon>
        <taxon>Mesorhabditis</taxon>
    </lineage>
</organism>
<accession>A0AA36FNB6</accession>
<feature type="non-terminal residue" evidence="1">
    <location>
        <position position="26"/>
    </location>
</feature>
<dbReference type="EMBL" id="CATQJA010000075">
    <property type="protein sequence ID" value="CAJ0557708.1"/>
    <property type="molecule type" value="Genomic_DNA"/>
</dbReference>
<name>A0AA36FNB6_9BILA</name>
<evidence type="ECO:0000313" key="2">
    <source>
        <dbReference type="Proteomes" id="UP001177023"/>
    </source>
</evidence>
<evidence type="ECO:0000313" key="1">
    <source>
        <dbReference type="EMBL" id="CAJ0557708.1"/>
    </source>
</evidence>
<comment type="caution">
    <text evidence="1">The sequence shown here is derived from an EMBL/GenBank/DDBJ whole genome shotgun (WGS) entry which is preliminary data.</text>
</comment>
<sequence length="26" mass="2989">KYNMFASRALSNAARTVSETTYTYSR</sequence>
<feature type="non-terminal residue" evidence="1">
    <location>
        <position position="1"/>
    </location>
</feature>
<dbReference type="AlphaFoldDB" id="A0AA36FNB6"/>
<proteinExistence type="predicted"/>
<dbReference type="Proteomes" id="UP001177023">
    <property type="component" value="Unassembled WGS sequence"/>
</dbReference>
<protein>
    <submittedName>
        <fullName evidence="1">Uncharacterized protein</fullName>
    </submittedName>
</protein>
<reference evidence="1" key="1">
    <citation type="submission" date="2023-06" db="EMBL/GenBank/DDBJ databases">
        <authorList>
            <person name="Delattre M."/>
        </authorList>
    </citation>
    <scope>NUCLEOTIDE SEQUENCE</scope>
    <source>
        <strain evidence="1">AF72</strain>
    </source>
</reference>
<keyword evidence="2" id="KW-1185">Reference proteome</keyword>